<evidence type="ECO:0000259" key="1">
    <source>
        <dbReference type="Pfam" id="PF09722"/>
    </source>
</evidence>
<dbReference type="RefSeq" id="WP_126353440.1">
    <property type="nucleotide sequence ID" value="NZ_RXPE01000047.1"/>
</dbReference>
<sequence>MTQALYVPAAAEHLHQRLPDLSDPETARRLTAALPAVVRMLDDLQVNRGQQARLLDLSERTLQRALQGDLPKRLSVDQFTRMSLVTGIYKALRILFVGEASKVWLTRPNGRRTLNGQRPLDYMLSGGIPAMLTVRQLLDADRSGQFGDAAAEDRARAAKVGVRVVEG</sequence>
<proteinExistence type="predicted"/>
<feature type="domain" description="Antitoxin Xre/MbcA/ParS-like toxin-binding" evidence="1">
    <location>
        <begin position="91"/>
        <end position="144"/>
    </location>
</feature>
<name>A0A3S0HYM8_9DEIO</name>
<feature type="domain" description="Antitoxin Xre-like helix-turn-helix" evidence="2">
    <location>
        <begin position="32"/>
        <end position="85"/>
    </location>
</feature>
<evidence type="ECO:0000313" key="4">
    <source>
        <dbReference type="Proteomes" id="UP000277766"/>
    </source>
</evidence>
<organism evidence="3 4">
    <name type="scientific">Deinococcus radiophilus</name>
    <dbReference type="NCBI Taxonomy" id="32062"/>
    <lineage>
        <taxon>Bacteria</taxon>
        <taxon>Thermotogati</taxon>
        <taxon>Deinococcota</taxon>
        <taxon>Deinococci</taxon>
        <taxon>Deinococcales</taxon>
        <taxon>Deinococcaceae</taxon>
        <taxon>Deinococcus</taxon>
    </lineage>
</organism>
<protein>
    <submittedName>
        <fullName evidence="3">DUF2384 domain-containing protein</fullName>
    </submittedName>
</protein>
<gene>
    <name evidence="3" type="ORF">EJ104_12910</name>
</gene>
<keyword evidence="4" id="KW-1185">Reference proteome</keyword>
<evidence type="ECO:0000259" key="2">
    <source>
        <dbReference type="Pfam" id="PF20432"/>
    </source>
</evidence>
<dbReference type="OrthoDB" id="67837at2"/>
<comment type="caution">
    <text evidence="3">The sequence shown here is derived from an EMBL/GenBank/DDBJ whole genome shotgun (WGS) entry which is preliminary data.</text>
</comment>
<dbReference type="Pfam" id="PF20432">
    <property type="entry name" value="Xre-like-HTH"/>
    <property type="match status" value="1"/>
</dbReference>
<accession>A0A3S0HYM8</accession>
<dbReference type="Proteomes" id="UP000277766">
    <property type="component" value="Unassembled WGS sequence"/>
</dbReference>
<dbReference type="Pfam" id="PF09722">
    <property type="entry name" value="Xre_MbcA_ParS_C"/>
    <property type="match status" value="1"/>
</dbReference>
<dbReference type="InterPro" id="IPR046847">
    <property type="entry name" value="Xre-like_HTH"/>
</dbReference>
<evidence type="ECO:0000313" key="3">
    <source>
        <dbReference type="EMBL" id="RTR21866.1"/>
    </source>
</evidence>
<dbReference type="GO" id="GO:0003677">
    <property type="term" value="F:DNA binding"/>
    <property type="evidence" value="ECO:0007669"/>
    <property type="project" value="InterPro"/>
</dbReference>
<dbReference type="AlphaFoldDB" id="A0A3S0HYM8"/>
<reference evidence="3 4" key="1">
    <citation type="submission" date="2018-12" db="EMBL/GenBank/DDBJ databases">
        <title>Deinococcus radiophilus ATCC 27603 genome sequencing and assembly.</title>
        <authorList>
            <person name="Maclea K.S."/>
            <person name="Maynard C.R."/>
        </authorList>
    </citation>
    <scope>NUCLEOTIDE SEQUENCE [LARGE SCALE GENOMIC DNA]</scope>
    <source>
        <strain evidence="3 4">ATCC 27603</strain>
    </source>
</reference>
<dbReference type="EMBL" id="RXPE01000047">
    <property type="protein sequence ID" value="RTR21866.1"/>
    <property type="molecule type" value="Genomic_DNA"/>
</dbReference>
<dbReference type="InterPro" id="IPR024467">
    <property type="entry name" value="Xre/MbcA/ParS-like_toxin-bd"/>
</dbReference>